<feature type="region of interest" description="Disordered" evidence="5">
    <location>
        <begin position="350"/>
        <end position="381"/>
    </location>
</feature>
<dbReference type="GO" id="GO:0007165">
    <property type="term" value="P:signal transduction"/>
    <property type="evidence" value="ECO:0007669"/>
    <property type="project" value="TreeGrafter"/>
</dbReference>
<keyword evidence="4" id="KW-0720">Serine protease</keyword>
<feature type="compositionally biased region" description="Basic and acidic residues" evidence="5">
    <location>
        <begin position="357"/>
        <end position="381"/>
    </location>
</feature>
<evidence type="ECO:0000256" key="2">
    <source>
        <dbReference type="ARBA" id="ARBA00022670"/>
    </source>
</evidence>
<dbReference type="SMART" id="SM00228">
    <property type="entry name" value="PDZ"/>
    <property type="match status" value="1"/>
</dbReference>
<dbReference type="InterPro" id="IPR005151">
    <property type="entry name" value="Tail-specific_protease"/>
</dbReference>
<dbReference type="Gene3D" id="3.30.750.44">
    <property type="match status" value="1"/>
</dbReference>
<dbReference type="InterPro" id="IPR004447">
    <property type="entry name" value="Peptidase_S41A"/>
</dbReference>
<protein>
    <submittedName>
        <fullName evidence="8">Carboxyl-terminal protease</fullName>
        <ecNumber evidence="8">3.4.21.102</ecNumber>
    </submittedName>
</protein>
<reference evidence="9" key="2">
    <citation type="submission" date="2011-03" db="EMBL/GenBank/DDBJ databases">
        <title>The complete genome of Desulfobacca acetoxidans DSM 11109.</title>
        <authorList>
            <consortium name="US DOE Joint Genome Institute (JGI-PGF)"/>
            <person name="Lucas S."/>
            <person name="Copeland A."/>
            <person name="Lapidus A."/>
            <person name="Bruce D."/>
            <person name="Goodwin L."/>
            <person name="Pitluck S."/>
            <person name="Peters L."/>
            <person name="Kyrpides N."/>
            <person name="Mavromatis K."/>
            <person name="Ivanova N."/>
            <person name="Ovchinnikova G."/>
            <person name="Teshima H."/>
            <person name="Detter J.C."/>
            <person name="Han C."/>
            <person name="Land M."/>
            <person name="Hauser L."/>
            <person name="Markowitz V."/>
            <person name="Cheng J.-F."/>
            <person name="Hugenholtz P."/>
            <person name="Woyke T."/>
            <person name="Wu D."/>
            <person name="Spring S."/>
            <person name="Schueler E."/>
            <person name="Brambilla E."/>
            <person name="Klenk H.-P."/>
            <person name="Eisen J.A."/>
        </authorList>
    </citation>
    <scope>NUCLEOTIDE SEQUENCE [LARGE SCALE GENOMIC DNA]</scope>
    <source>
        <strain evidence="9">ATCC 700848 / DSM 11109 / ASRB2</strain>
    </source>
</reference>
<dbReference type="InterPro" id="IPR041489">
    <property type="entry name" value="PDZ_6"/>
</dbReference>
<dbReference type="eggNOG" id="COG0793">
    <property type="taxonomic scope" value="Bacteria"/>
</dbReference>
<sequence>MWVFIVSLFFFGVLCCGSGPPAAATSSEAYAQLRLLVEALYEIDQKYVTEKQDRDLIYGAIRGMVSSLDANSSFLSPSEYQEIQAGVKQPEASAGMELSIKDNILTVVSPIEGGPAWRTGIKAGDHILKINNQTTRNLTPLEAVKKLQGPPGTKVKLQLIRNGFVKPLDLELTLEKLAVPLVAHYQLEEGYHYLRLRSPQEGAAAELQQILRSIQANASPKKGLILDLRNTAGGRPDDARRIASSFLGNDVIYIVKGRHSEQKQIVKGLKECLVLKNKLPLVILVDHGTAQAAEVVTGALQAQWGALLLGYKTFGECGVVQTFPLKDGSALVINVAFCYTPKDLLIQGRGLEPDLPGPKKDPEEQPVREDSKDQEKPRNLPDVHEIMQDPLVHQALFQLKNWGSGRAIQSPGERSLKKNQAACFHSEEQEITKISILGDQEHSLFQA</sequence>
<dbReference type="CDD" id="cd06782">
    <property type="entry name" value="cpPDZ_CPP-like"/>
    <property type="match status" value="1"/>
</dbReference>
<evidence type="ECO:0000256" key="1">
    <source>
        <dbReference type="ARBA" id="ARBA00009179"/>
    </source>
</evidence>
<keyword evidence="2 8" id="KW-0645">Protease</keyword>
<organism evidence="8 9">
    <name type="scientific">Desulfobacca acetoxidans (strain ATCC 700848 / DSM 11109 / ASRB2)</name>
    <dbReference type="NCBI Taxonomy" id="880072"/>
    <lineage>
        <taxon>Bacteria</taxon>
        <taxon>Pseudomonadati</taxon>
        <taxon>Thermodesulfobacteriota</taxon>
        <taxon>Desulfobaccia</taxon>
        <taxon>Desulfobaccales</taxon>
        <taxon>Desulfobaccaceae</taxon>
        <taxon>Desulfobacca</taxon>
    </lineage>
</organism>
<dbReference type="KEGG" id="dao:Desac_0466"/>
<comment type="similarity">
    <text evidence="1">Belongs to the peptidase S41A family.</text>
</comment>
<evidence type="ECO:0000256" key="5">
    <source>
        <dbReference type="SAM" id="MobiDB-lite"/>
    </source>
</evidence>
<dbReference type="RefSeq" id="WP_013705466.1">
    <property type="nucleotide sequence ID" value="NC_015388.1"/>
</dbReference>
<dbReference type="CDD" id="cd07560">
    <property type="entry name" value="Peptidase_S41_CPP"/>
    <property type="match status" value="1"/>
</dbReference>
<gene>
    <name evidence="8" type="ordered locus">Desac_0466</name>
</gene>
<dbReference type="InterPro" id="IPR029045">
    <property type="entry name" value="ClpP/crotonase-like_dom_sf"/>
</dbReference>
<dbReference type="Gene3D" id="2.30.42.10">
    <property type="match status" value="1"/>
</dbReference>
<dbReference type="HOGENOM" id="CLU_017295_1_1_7"/>
<dbReference type="Pfam" id="PF17820">
    <property type="entry name" value="PDZ_6"/>
    <property type="match status" value="1"/>
</dbReference>
<dbReference type="PROSITE" id="PS50106">
    <property type="entry name" value="PDZ"/>
    <property type="match status" value="1"/>
</dbReference>
<evidence type="ECO:0000256" key="6">
    <source>
        <dbReference type="SAM" id="SignalP"/>
    </source>
</evidence>
<dbReference type="EC" id="3.4.21.102" evidence="8"/>
<dbReference type="Gene3D" id="3.90.226.10">
    <property type="entry name" value="2-enoyl-CoA Hydratase, Chain A, domain 1"/>
    <property type="match status" value="1"/>
</dbReference>
<dbReference type="SMART" id="SM00245">
    <property type="entry name" value="TSPc"/>
    <property type="match status" value="1"/>
</dbReference>
<dbReference type="GO" id="GO:0004252">
    <property type="term" value="F:serine-type endopeptidase activity"/>
    <property type="evidence" value="ECO:0007669"/>
    <property type="project" value="UniProtKB-EC"/>
</dbReference>
<dbReference type="AlphaFoldDB" id="F2NF13"/>
<dbReference type="EMBL" id="CP002629">
    <property type="protein sequence ID" value="AEB08353.1"/>
    <property type="molecule type" value="Genomic_DNA"/>
</dbReference>
<keyword evidence="9" id="KW-1185">Reference proteome</keyword>
<evidence type="ECO:0000256" key="4">
    <source>
        <dbReference type="ARBA" id="ARBA00022825"/>
    </source>
</evidence>
<dbReference type="GO" id="GO:0006508">
    <property type="term" value="P:proteolysis"/>
    <property type="evidence" value="ECO:0007669"/>
    <property type="project" value="UniProtKB-KW"/>
</dbReference>
<name>F2NF13_DESAR</name>
<evidence type="ECO:0000313" key="9">
    <source>
        <dbReference type="Proteomes" id="UP000000483"/>
    </source>
</evidence>
<dbReference type="STRING" id="880072.Desac_0466"/>
<evidence type="ECO:0000259" key="7">
    <source>
        <dbReference type="PROSITE" id="PS50106"/>
    </source>
</evidence>
<feature type="chain" id="PRO_5003282589" evidence="6">
    <location>
        <begin position="24"/>
        <end position="447"/>
    </location>
</feature>
<proteinExistence type="inferred from homology"/>
<evidence type="ECO:0000313" key="8">
    <source>
        <dbReference type="EMBL" id="AEB08353.1"/>
    </source>
</evidence>
<dbReference type="Proteomes" id="UP000000483">
    <property type="component" value="Chromosome"/>
</dbReference>
<evidence type="ECO:0000256" key="3">
    <source>
        <dbReference type="ARBA" id="ARBA00022801"/>
    </source>
</evidence>
<dbReference type="PANTHER" id="PTHR32060">
    <property type="entry name" value="TAIL-SPECIFIC PROTEASE"/>
    <property type="match status" value="1"/>
</dbReference>
<dbReference type="SUPFAM" id="SSF52096">
    <property type="entry name" value="ClpP/crotonase"/>
    <property type="match status" value="1"/>
</dbReference>
<dbReference type="Pfam" id="PF03572">
    <property type="entry name" value="Peptidase_S41"/>
    <property type="match status" value="1"/>
</dbReference>
<feature type="domain" description="PDZ" evidence="7">
    <location>
        <begin position="88"/>
        <end position="148"/>
    </location>
</feature>
<dbReference type="InterPro" id="IPR036034">
    <property type="entry name" value="PDZ_sf"/>
</dbReference>
<keyword evidence="6" id="KW-0732">Signal</keyword>
<feature type="signal peptide" evidence="6">
    <location>
        <begin position="1"/>
        <end position="23"/>
    </location>
</feature>
<dbReference type="PANTHER" id="PTHR32060:SF30">
    <property type="entry name" value="CARBOXY-TERMINAL PROCESSING PROTEASE CTPA"/>
    <property type="match status" value="1"/>
</dbReference>
<reference evidence="8 9" key="1">
    <citation type="journal article" date="2011" name="Stand. Genomic Sci.">
        <title>Complete genome sequence of the acetate-degrading sulfate reducer Desulfobacca acetoxidans type strain (ASRB2).</title>
        <authorList>
            <person name="Goker M."/>
            <person name="Teshima H."/>
            <person name="Lapidus A."/>
            <person name="Nolan M."/>
            <person name="Lucas S."/>
            <person name="Hammon N."/>
            <person name="Deshpande S."/>
            <person name="Cheng J.F."/>
            <person name="Tapia R."/>
            <person name="Han C."/>
            <person name="Goodwin L."/>
            <person name="Pitluck S."/>
            <person name="Huntemann M."/>
            <person name="Liolios K."/>
            <person name="Ivanova N."/>
            <person name="Pagani I."/>
            <person name="Mavromatis K."/>
            <person name="Ovchinikova G."/>
            <person name="Pati A."/>
            <person name="Chen A."/>
            <person name="Palaniappan K."/>
            <person name="Land M."/>
            <person name="Hauser L."/>
            <person name="Brambilla E.M."/>
            <person name="Rohde M."/>
            <person name="Spring S."/>
            <person name="Detter J.C."/>
            <person name="Woyke T."/>
            <person name="Bristow J."/>
            <person name="Eisen J.A."/>
            <person name="Markowitz V."/>
            <person name="Hugenholtz P."/>
            <person name="Kyrpides N.C."/>
            <person name="Klenk H.P."/>
        </authorList>
    </citation>
    <scope>NUCLEOTIDE SEQUENCE [LARGE SCALE GENOMIC DNA]</scope>
    <source>
        <strain evidence="9">ATCC 700848 / DSM 11109 / ASRB2</strain>
    </source>
</reference>
<dbReference type="InterPro" id="IPR001478">
    <property type="entry name" value="PDZ"/>
</dbReference>
<accession>F2NF13</accession>
<keyword evidence="3 8" id="KW-0378">Hydrolase</keyword>
<dbReference type="SUPFAM" id="SSF50156">
    <property type="entry name" value="PDZ domain-like"/>
    <property type="match status" value="1"/>
</dbReference>
<dbReference type="GO" id="GO:0030288">
    <property type="term" value="C:outer membrane-bounded periplasmic space"/>
    <property type="evidence" value="ECO:0007669"/>
    <property type="project" value="TreeGrafter"/>
</dbReference>